<dbReference type="InterPro" id="IPR045078">
    <property type="entry name" value="TST/MPST-like"/>
</dbReference>
<dbReference type="OrthoDB" id="270167at2759"/>
<dbReference type="EMBL" id="MLYV02001289">
    <property type="protein sequence ID" value="PSR71295.1"/>
    <property type="molecule type" value="Genomic_DNA"/>
</dbReference>
<dbReference type="SMART" id="SM00450">
    <property type="entry name" value="RHOD"/>
    <property type="match status" value="2"/>
</dbReference>
<dbReference type="InterPro" id="IPR036873">
    <property type="entry name" value="Rhodanese-like_dom_sf"/>
</dbReference>
<dbReference type="AlphaFoldDB" id="A0A2R6NFY8"/>
<keyword evidence="1" id="KW-0808">Transferase</keyword>
<protein>
    <recommendedName>
        <fullName evidence="3">Rhodanese domain-containing protein</fullName>
    </recommendedName>
</protein>
<evidence type="ECO:0000313" key="5">
    <source>
        <dbReference type="Proteomes" id="UP000186601"/>
    </source>
</evidence>
<accession>A0A2R6NFY8</accession>
<dbReference type="PANTHER" id="PTHR11364">
    <property type="entry name" value="THIOSULFATE SULFERTANSFERASE"/>
    <property type="match status" value="1"/>
</dbReference>
<reference evidence="4 5" key="1">
    <citation type="submission" date="2018-02" db="EMBL/GenBank/DDBJ databases">
        <title>Genome sequence of the basidiomycete white-rot fungus Phlebia centrifuga.</title>
        <authorList>
            <person name="Granchi Z."/>
            <person name="Peng M."/>
            <person name="de Vries R.P."/>
            <person name="Hilden K."/>
            <person name="Makela M.R."/>
            <person name="Grigoriev I."/>
            <person name="Riley R."/>
        </authorList>
    </citation>
    <scope>NUCLEOTIDE SEQUENCE [LARGE SCALE GENOMIC DNA]</scope>
    <source>
        <strain evidence="4 5">FBCC195</strain>
    </source>
</reference>
<keyword evidence="5" id="KW-1185">Reference proteome</keyword>
<proteinExistence type="predicted"/>
<dbReference type="GO" id="GO:0005739">
    <property type="term" value="C:mitochondrion"/>
    <property type="evidence" value="ECO:0007669"/>
    <property type="project" value="TreeGrafter"/>
</dbReference>
<feature type="domain" description="Rhodanese" evidence="3">
    <location>
        <begin position="66"/>
        <end position="186"/>
    </location>
</feature>
<organism evidence="4 5">
    <name type="scientific">Hermanssonia centrifuga</name>
    <dbReference type="NCBI Taxonomy" id="98765"/>
    <lineage>
        <taxon>Eukaryota</taxon>
        <taxon>Fungi</taxon>
        <taxon>Dikarya</taxon>
        <taxon>Basidiomycota</taxon>
        <taxon>Agaricomycotina</taxon>
        <taxon>Agaricomycetes</taxon>
        <taxon>Polyporales</taxon>
        <taxon>Meruliaceae</taxon>
        <taxon>Hermanssonia</taxon>
    </lineage>
</organism>
<name>A0A2R6NFY8_9APHY</name>
<sequence>MGGKSLGRSLESFRAISLLRNLATMLLRLFSTRSAVLPRFLALRRMSTFGDNCPLVLTPRQLRELPSTEVSILDVSWHMPNSPRKAREEFAKERIPGARYLDLDEVASQHELGLKHMMPTGEIFAEACGMRLEFQFGQSVHEIYDTHGIFSSPRALFMFRSFNHNRSSILDGGLPAWKAHNCPTESGEPTTTDKSKYPVPTLNEAAIRSYEQVVTNAAFDPREEPIAELVLDARSRGRFLGTDPEPRPGLSSGHLPYAKSLPFNVFLKTNEFKSSEASNSASYTTLRSSEDLHAALENAVGEEYAKEILAGRRGVVASCGSGMTAGVIWLALQMIGVERVGIYDESWTGYAMREESKIEKGE</sequence>
<dbReference type="STRING" id="98765.A0A2R6NFY8"/>
<dbReference type="CDD" id="cd01448">
    <property type="entry name" value="TST_Repeat_1"/>
    <property type="match status" value="1"/>
</dbReference>
<keyword evidence="2" id="KW-0677">Repeat</keyword>
<dbReference type="PANTHER" id="PTHR11364:SF27">
    <property type="entry name" value="SULFURTRANSFERASE"/>
    <property type="match status" value="1"/>
</dbReference>
<evidence type="ECO:0000313" key="4">
    <source>
        <dbReference type="EMBL" id="PSR71295.1"/>
    </source>
</evidence>
<evidence type="ECO:0000259" key="3">
    <source>
        <dbReference type="PROSITE" id="PS50206"/>
    </source>
</evidence>
<dbReference type="SUPFAM" id="SSF52821">
    <property type="entry name" value="Rhodanese/Cell cycle control phosphatase"/>
    <property type="match status" value="2"/>
</dbReference>
<dbReference type="Gene3D" id="3.40.250.10">
    <property type="entry name" value="Rhodanese-like domain"/>
    <property type="match status" value="2"/>
</dbReference>
<dbReference type="GO" id="GO:0004792">
    <property type="term" value="F:thiosulfate-cyanide sulfurtransferase activity"/>
    <property type="evidence" value="ECO:0007669"/>
    <property type="project" value="TreeGrafter"/>
</dbReference>
<evidence type="ECO:0000256" key="1">
    <source>
        <dbReference type="ARBA" id="ARBA00022679"/>
    </source>
</evidence>
<evidence type="ECO:0000256" key="2">
    <source>
        <dbReference type="ARBA" id="ARBA00022737"/>
    </source>
</evidence>
<dbReference type="Proteomes" id="UP000186601">
    <property type="component" value="Unassembled WGS sequence"/>
</dbReference>
<gene>
    <name evidence="4" type="ORF">PHLCEN_2v12809</name>
</gene>
<comment type="caution">
    <text evidence="4">The sequence shown here is derived from an EMBL/GenBank/DDBJ whole genome shotgun (WGS) entry which is preliminary data.</text>
</comment>
<feature type="domain" description="Rhodanese" evidence="3">
    <location>
        <begin position="229"/>
        <end position="359"/>
    </location>
</feature>
<dbReference type="PROSITE" id="PS50206">
    <property type="entry name" value="RHODANESE_3"/>
    <property type="match status" value="2"/>
</dbReference>
<dbReference type="CDD" id="cd01449">
    <property type="entry name" value="TST_Repeat_2"/>
    <property type="match status" value="1"/>
</dbReference>
<dbReference type="InterPro" id="IPR001763">
    <property type="entry name" value="Rhodanese-like_dom"/>
</dbReference>